<proteinExistence type="predicted"/>
<feature type="transmembrane region" description="Helical" evidence="1">
    <location>
        <begin position="112"/>
        <end position="137"/>
    </location>
</feature>
<name>A0A426U5S2_9CHLR</name>
<evidence type="ECO:0000256" key="1">
    <source>
        <dbReference type="SAM" id="Phobius"/>
    </source>
</evidence>
<comment type="caution">
    <text evidence="2">The sequence shown here is derived from an EMBL/GenBank/DDBJ whole genome shotgun (WGS) entry which is preliminary data.</text>
</comment>
<evidence type="ECO:0000313" key="3">
    <source>
        <dbReference type="Proteomes" id="UP000280307"/>
    </source>
</evidence>
<feature type="transmembrane region" description="Helical" evidence="1">
    <location>
        <begin position="12"/>
        <end position="32"/>
    </location>
</feature>
<dbReference type="Proteomes" id="UP000280307">
    <property type="component" value="Unassembled WGS sequence"/>
</dbReference>
<reference evidence="2 3" key="1">
    <citation type="submission" date="2018-12" db="EMBL/GenBank/DDBJ databases">
        <title>Genome Sequence of Candidatus Viridilinea halotolerans isolated from saline sulfide-rich spring.</title>
        <authorList>
            <person name="Grouzdev D.S."/>
            <person name="Burganskaya E.I."/>
            <person name="Krutkina M.S."/>
            <person name="Sukhacheva M.V."/>
            <person name="Gorlenko V.M."/>
        </authorList>
    </citation>
    <scope>NUCLEOTIDE SEQUENCE [LARGE SCALE GENOMIC DNA]</scope>
    <source>
        <strain evidence="2">Chok-6</strain>
    </source>
</reference>
<keyword evidence="1" id="KW-0812">Transmembrane</keyword>
<evidence type="ECO:0000313" key="2">
    <source>
        <dbReference type="EMBL" id="RRR75296.1"/>
    </source>
</evidence>
<feature type="transmembrane region" description="Helical" evidence="1">
    <location>
        <begin position="191"/>
        <end position="211"/>
    </location>
</feature>
<organism evidence="2 3">
    <name type="scientific">Candidatus Viridilinea halotolerans</name>
    <dbReference type="NCBI Taxonomy" id="2491704"/>
    <lineage>
        <taxon>Bacteria</taxon>
        <taxon>Bacillati</taxon>
        <taxon>Chloroflexota</taxon>
        <taxon>Chloroflexia</taxon>
        <taxon>Chloroflexales</taxon>
        <taxon>Chloroflexineae</taxon>
        <taxon>Oscillochloridaceae</taxon>
        <taxon>Candidatus Viridilinea</taxon>
    </lineage>
</organism>
<keyword evidence="1" id="KW-1133">Transmembrane helix</keyword>
<gene>
    <name evidence="2" type="ORF">EI684_05055</name>
</gene>
<feature type="transmembrane region" description="Helical" evidence="1">
    <location>
        <begin position="39"/>
        <end position="57"/>
    </location>
</feature>
<dbReference type="NCBIfam" id="TIGR03055">
    <property type="entry name" value="photo_alph_chp2"/>
    <property type="match status" value="1"/>
</dbReference>
<dbReference type="Pfam" id="PF12291">
    <property type="entry name" value="DUF3623"/>
    <property type="match status" value="1"/>
</dbReference>
<dbReference type="AlphaFoldDB" id="A0A426U5S2"/>
<accession>A0A426U5S2</accession>
<feature type="transmembrane region" description="Helical" evidence="1">
    <location>
        <begin position="223"/>
        <end position="244"/>
    </location>
</feature>
<sequence length="259" mass="29092">MPNLLPDWAQIYIFPPLTAVALWAGLTLLVALLNRRSPWPGRVALVLALPLLGLAHHELWAVRSDSSMLAVYRAFLAGTLIWAWHELAFYSNILTGPWQRPCPSHARGFSRFGYALGTHLYHEIAVFVEVVFMFWLLRDGHNMIGPLVFILSWAMQHSAKLNVLFGVPTLNIELFPPHLRYLGSYWRRRSANFFFIPSTSIITMLAIMLWTSANAHRLETIGVSFALLAALVSLGALEHWLLVAPSRAAQGATMGRIVE</sequence>
<keyword evidence="1" id="KW-0472">Membrane</keyword>
<protein>
    <submittedName>
        <fullName evidence="2">DUF3623 family protein</fullName>
    </submittedName>
</protein>
<dbReference type="EMBL" id="RSAS01000199">
    <property type="protein sequence ID" value="RRR75296.1"/>
    <property type="molecule type" value="Genomic_DNA"/>
</dbReference>
<dbReference type="InterPro" id="IPR017496">
    <property type="entry name" value="Photo_alph_chp2"/>
</dbReference>